<dbReference type="RefSeq" id="WP_044646387.1">
    <property type="nucleotide sequence ID" value="NZ_JTHP01000021.1"/>
</dbReference>
<gene>
    <name evidence="3" type="ORF">QD47_12225</name>
</gene>
<dbReference type="InterPro" id="IPR026838">
    <property type="entry name" value="YheC/D"/>
</dbReference>
<keyword evidence="4" id="KW-1185">Reference proteome</keyword>
<dbReference type="PATRIC" id="fig|159743.3.peg.2726"/>
<sequence>MPIGKMKKHKEMLQHPVLRPHLPETHWFTDSRTSRMLNTYSSVFIKPNHGSGGSGIIRVKRLKKGYEVRRGSSRRIVGSRFVLRAIKSYQKSRHMYLVQKGLRLAKYHGSIFDTRIYLQKPGGKWVISGTAARVAAPHKYVTNYLKGGHAVSLHRVLFSLFKHNRTKADAYFREISKLSVIIAKTINKRHPVRELGVDIAIDTKGRILIIEANSHPGHMLFTQLPDPTMINTIMRNKRLIWK</sequence>
<organism evidence="3 4">
    <name type="scientific">Paenibacillus terrae</name>
    <dbReference type="NCBI Taxonomy" id="159743"/>
    <lineage>
        <taxon>Bacteria</taxon>
        <taxon>Bacillati</taxon>
        <taxon>Bacillota</taxon>
        <taxon>Bacilli</taxon>
        <taxon>Bacillales</taxon>
        <taxon>Paenibacillaceae</taxon>
        <taxon>Paenibacillus</taxon>
    </lineage>
</organism>
<dbReference type="SUPFAM" id="SSF56059">
    <property type="entry name" value="Glutathione synthetase ATP-binding domain-like"/>
    <property type="match status" value="1"/>
</dbReference>
<accession>A0A0D7X5M7</accession>
<name>A0A0D7X5M7_9BACL</name>
<keyword evidence="1" id="KW-0067">ATP-binding</keyword>
<dbReference type="OrthoDB" id="7869153at2"/>
<dbReference type="PROSITE" id="PS50975">
    <property type="entry name" value="ATP_GRASP"/>
    <property type="match status" value="1"/>
</dbReference>
<dbReference type="EMBL" id="JTHP01000021">
    <property type="protein sequence ID" value="KJD45302.1"/>
    <property type="molecule type" value="Genomic_DNA"/>
</dbReference>
<protein>
    <submittedName>
        <fullName evidence="3">Endospore coat-associated protein YheC</fullName>
    </submittedName>
</protein>
<evidence type="ECO:0000313" key="3">
    <source>
        <dbReference type="EMBL" id="KJD45302.1"/>
    </source>
</evidence>
<dbReference type="AlphaFoldDB" id="A0A0D7X5M7"/>
<dbReference type="InterPro" id="IPR011761">
    <property type="entry name" value="ATP-grasp"/>
</dbReference>
<evidence type="ECO:0000259" key="2">
    <source>
        <dbReference type="PROSITE" id="PS50975"/>
    </source>
</evidence>
<proteinExistence type="predicted"/>
<dbReference type="Gene3D" id="3.30.470.20">
    <property type="entry name" value="ATP-grasp fold, B domain"/>
    <property type="match status" value="1"/>
</dbReference>
<reference evidence="3 4" key="1">
    <citation type="submission" date="2014-11" db="EMBL/GenBank/DDBJ databases">
        <title>Draft Genome Sequences of Paenibacillus polymyxa NRRL B-30509 and Paenibacillus terrae NRRL B-30644, Strains from a Poultry Environment that Produce Tridecaptin A and Paenicidins.</title>
        <authorList>
            <person name="van Belkum M.J."/>
            <person name="Lohans C.T."/>
            <person name="Vederas J.C."/>
        </authorList>
    </citation>
    <scope>NUCLEOTIDE SEQUENCE [LARGE SCALE GENOMIC DNA]</scope>
    <source>
        <strain evidence="3 4">NRRL B-30644</strain>
    </source>
</reference>
<dbReference type="Proteomes" id="UP000032534">
    <property type="component" value="Unassembled WGS sequence"/>
</dbReference>
<evidence type="ECO:0000256" key="1">
    <source>
        <dbReference type="PROSITE-ProRule" id="PRU00409"/>
    </source>
</evidence>
<dbReference type="GO" id="GO:0005524">
    <property type="term" value="F:ATP binding"/>
    <property type="evidence" value="ECO:0007669"/>
    <property type="project" value="UniProtKB-UniRule"/>
</dbReference>
<keyword evidence="1" id="KW-0547">Nucleotide-binding</keyword>
<dbReference type="Pfam" id="PF14398">
    <property type="entry name" value="ATPgrasp_YheCD"/>
    <property type="match status" value="1"/>
</dbReference>
<comment type="caution">
    <text evidence="3">The sequence shown here is derived from an EMBL/GenBank/DDBJ whole genome shotgun (WGS) entry which is preliminary data.</text>
</comment>
<feature type="domain" description="ATP-grasp" evidence="2">
    <location>
        <begin position="14"/>
        <end position="241"/>
    </location>
</feature>
<dbReference type="GO" id="GO:0046872">
    <property type="term" value="F:metal ion binding"/>
    <property type="evidence" value="ECO:0007669"/>
    <property type="project" value="InterPro"/>
</dbReference>
<evidence type="ECO:0000313" key="4">
    <source>
        <dbReference type="Proteomes" id="UP000032534"/>
    </source>
</evidence>